<feature type="domain" description="N-acetyltransferase" evidence="2">
    <location>
        <begin position="276"/>
        <end position="426"/>
    </location>
</feature>
<gene>
    <name evidence="3" type="ORF">Bealeia1_00283</name>
</gene>
<evidence type="ECO:0000259" key="2">
    <source>
        <dbReference type="PROSITE" id="PS51186"/>
    </source>
</evidence>
<dbReference type="PROSITE" id="PS51186">
    <property type="entry name" value="GNAT"/>
    <property type="match status" value="1"/>
</dbReference>
<dbReference type="Gene3D" id="3.40.630.30">
    <property type="match status" value="1"/>
</dbReference>
<keyword evidence="4" id="KW-1185">Reference proteome</keyword>
<evidence type="ECO:0000313" key="4">
    <source>
        <dbReference type="Proteomes" id="UP001330434"/>
    </source>
</evidence>
<dbReference type="EMBL" id="CP133270">
    <property type="protein sequence ID" value="WVX66112.1"/>
    <property type="molecule type" value="Genomic_DNA"/>
</dbReference>
<sequence>MKLFFVGLALVSLSFPEIRAIDELEYEVGNSSAIVIKKGTQSLKRIGFDATDPKSDNRLNPSKGQTVWFQKSKLIQIPGYKKPFKIPGNLEITLSPLAHPNDCLKVGYGLMGHNRQYLENFSETLIYLPHSSEPFACAFQESISGAFDDLLLQLGASKTATLLMKLEKEALQKGIRRSYISVKNGKEPIEPLSLTQHDGFKLSEFLRTHGYVLTGETPHLKEPVYTQNFYKELLTSATSKQDLCDRKKCLNLQLQKWQEELKKVKASKGKRRLKTSKIHHISSMIFALEGEIKTFKNAFEWRVEPQEESPPVPLGNFGVFVRKNGIIKGGLFGTLNTKDVVIPHSDIDIFWIDSSVRGTGLGSKVMNAALSFSKSQGAHIAQLGTIDFQAPGFYEKMNFQRINTSPKILKTLKGNLVNAYTYRKEI</sequence>
<reference evidence="3 4" key="1">
    <citation type="journal article" date="2024" name="Environ. Microbiol.">
        <title>Novel evolutionary insights on the interactions of the Holosporales (Alphaproteobacteria) with eukaryotic hosts from comparative genomics.</title>
        <authorList>
            <person name="Giovannini M."/>
            <person name="Petroni G."/>
            <person name="Castelli M."/>
        </authorList>
    </citation>
    <scope>NUCLEOTIDE SEQUENCE [LARGE SCALE GENOMIC DNA]</scope>
    <source>
        <strain evidence="3 4">US_Bl 15I1</strain>
    </source>
</reference>
<feature type="coiled-coil region" evidence="1">
    <location>
        <begin position="240"/>
        <end position="267"/>
    </location>
</feature>
<accession>A0ABZ2C1G8</accession>
<dbReference type="Pfam" id="PF13508">
    <property type="entry name" value="Acetyltransf_7"/>
    <property type="match status" value="1"/>
</dbReference>
<keyword evidence="1" id="KW-0175">Coiled coil</keyword>
<dbReference type="SUPFAM" id="SSF55729">
    <property type="entry name" value="Acyl-CoA N-acyltransferases (Nat)"/>
    <property type="match status" value="1"/>
</dbReference>
<dbReference type="RefSeq" id="WP_338453646.1">
    <property type="nucleotide sequence ID" value="NZ_CP133270.1"/>
</dbReference>
<evidence type="ECO:0000313" key="3">
    <source>
        <dbReference type="EMBL" id="WVX66112.1"/>
    </source>
</evidence>
<dbReference type="InterPro" id="IPR016181">
    <property type="entry name" value="Acyl_CoA_acyltransferase"/>
</dbReference>
<organism evidence="3 4">
    <name type="scientific">Candidatus Bealeia paramacronuclearis</name>
    <dbReference type="NCBI Taxonomy" id="1921001"/>
    <lineage>
        <taxon>Bacteria</taxon>
        <taxon>Pseudomonadati</taxon>
        <taxon>Pseudomonadota</taxon>
        <taxon>Alphaproteobacteria</taxon>
        <taxon>Holosporales</taxon>
        <taxon>Holosporaceae</taxon>
        <taxon>Candidatus Bealeia</taxon>
    </lineage>
</organism>
<dbReference type="InterPro" id="IPR000182">
    <property type="entry name" value="GNAT_dom"/>
</dbReference>
<protein>
    <submittedName>
        <fullName evidence="3">GNAT family N-acetyltransferase</fullName>
    </submittedName>
</protein>
<evidence type="ECO:0000256" key="1">
    <source>
        <dbReference type="SAM" id="Coils"/>
    </source>
</evidence>
<dbReference type="Proteomes" id="UP001330434">
    <property type="component" value="Chromosome"/>
</dbReference>
<name>A0ABZ2C1G8_9PROT</name>
<proteinExistence type="predicted"/>